<dbReference type="PIRSF" id="PIRSF015853">
    <property type="entry name" value="Pep_DppA"/>
    <property type="match status" value="1"/>
</dbReference>
<gene>
    <name evidence="1" type="ORF">LPAF129_10710</name>
</gene>
<proteinExistence type="predicted"/>
<sequence>MKIYISTDIEGIAGIINFDMENQDSVIFRELYNQQIEWVLEGIQQSDKNDEIEEIVIADSHSKGTNLSYNRLTDFDDRVSLISGFPRPEYMMSTLDESFDQVFFVGYHAGIGKQAGNMDHGYSARAAYKIWINGQYQNETTINAAYAAEMGVPVTLVVGDSGLKEQLHDEKMFPQVKFVETKKSLSRYAAWSYPKKKVRADTIAAVKEVLSKSAQETELLKYETPAELKMQLYTTAQADTIAQLPAVERLDGRTIQTHADSMHDTLNTILALVALGNTQN</sequence>
<protein>
    <submittedName>
        <fullName evidence="1">Peptidase</fullName>
    </submittedName>
</protein>
<dbReference type="Gene3D" id="3.30.1360.130">
    <property type="entry name" value="Dipeptide transport protein"/>
    <property type="match status" value="1"/>
</dbReference>
<dbReference type="InterPro" id="IPR027476">
    <property type="entry name" value="DppA_N"/>
</dbReference>
<dbReference type="RefSeq" id="WP_244055136.1">
    <property type="nucleotide sequence ID" value="NZ_BQXH01000008.1"/>
</dbReference>
<dbReference type="SUPFAM" id="SSF63992">
    <property type="entry name" value="Dipeptide transport protein"/>
    <property type="match status" value="1"/>
</dbReference>
<dbReference type="Proteomes" id="UP001055149">
    <property type="component" value="Unassembled WGS sequence"/>
</dbReference>
<name>A0ABQ5JJY8_9LACO</name>
<reference evidence="1" key="1">
    <citation type="journal article" date="2022" name="Int. J. Syst. Evol. Microbiol.">
        <title>A novel species of lactic acid bacteria, Ligilactobacillus pabuli sp. nov., isolated from alfalfa silage.</title>
        <authorList>
            <person name="Tohno M."/>
            <person name="Tanizawa Y."/>
            <person name="Sawada H."/>
            <person name="Sakamoto M."/>
            <person name="Ohkuma M."/>
            <person name="Kobayashi H."/>
        </authorList>
    </citation>
    <scope>NUCLEOTIDE SEQUENCE</scope>
    <source>
        <strain evidence="1">AF129</strain>
    </source>
</reference>
<dbReference type="Pfam" id="PF04951">
    <property type="entry name" value="Peptidase_M55"/>
    <property type="match status" value="1"/>
</dbReference>
<accession>A0ABQ5JJY8</accession>
<evidence type="ECO:0000313" key="2">
    <source>
        <dbReference type="Proteomes" id="UP001055149"/>
    </source>
</evidence>
<dbReference type="Gene3D" id="3.40.50.10780">
    <property type="entry name" value="Dipeptide transport protein"/>
    <property type="match status" value="1"/>
</dbReference>
<dbReference type="EMBL" id="BQXH01000008">
    <property type="protein sequence ID" value="GKS81385.1"/>
    <property type="molecule type" value="Genomic_DNA"/>
</dbReference>
<evidence type="ECO:0000313" key="1">
    <source>
        <dbReference type="EMBL" id="GKS81385.1"/>
    </source>
</evidence>
<dbReference type="InterPro" id="IPR036177">
    <property type="entry name" value="Peptidase_M55_sf"/>
</dbReference>
<organism evidence="1 2">
    <name type="scientific">Ligilactobacillus pabuli</name>
    <dbReference type="NCBI Taxonomy" id="2886039"/>
    <lineage>
        <taxon>Bacteria</taxon>
        <taxon>Bacillati</taxon>
        <taxon>Bacillota</taxon>
        <taxon>Bacilli</taxon>
        <taxon>Lactobacillales</taxon>
        <taxon>Lactobacillaceae</taxon>
        <taxon>Ligilactobacillus</taxon>
    </lineage>
</organism>
<dbReference type="InterPro" id="IPR007035">
    <property type="entry name" value="Peptidase_M55"/>
</dbReference>
<dbReference type="CDD" id="cd08769">
    <property type="entry name" value="DAP_dppA_2"/>
    <property type="match status" value="1"/>
</dbReference>
<comment type="caution">
    <text evidence="1">The sequence shown here is derived from an EMBL/GenBank/DDBJ whole genome shotgun (WGS) entry which is preliminary data.</text>
</comment>
<keyword evidence="2" id="KW-1185">Reference proteome</keyword>